<dbReference type="EMBL" id="JAFBRM010000001">
    <property type="protein sequence ID" value="MBM1712999.1"/>
    <property type="molecule type" value="Genomic_DNA"/>
</dbReference>
<evidence type="ECO:0000313" key="6">
    <source>
        <dbReference type="EMBL" id="MBM1712999.1"/>
    </source>
</evidence>
<comment type="similarity">
    <text evidence="1 4">Belongs to the trimethylamine methyltransferase family.</text>
</comment>
<dbReference type="RefSeq" id="WP_203241489.1">
    <property type="nucleotide sequence ID" value="NZ_JAFBRH010000001.1"/>
</dbReference>
<dbReference type="InterPro" id="IPR038601">
    <property type="entry name" value="MttB-like_sf"/>
</dbReference>
<name>A0AAE2VWE0_9RHOB</name>
<evidence type="ECO:0000256" key="5">
    <source>
        <dbReference type="SAM" id="MobiDB-lite"/>
    </source>
</evidence>
<evidence type="ECO:0000256" key="4">
    <source>
        <dbReference type="PIRNR" id="PIRNR037567"/>
    </source>
</evidence>
<gene>
    <name evidence="6" type="ORF">JQV55_05440</name>
</gene>
<comment type="caution">
    <text evidence="6">The sequence shown here is derived from an EMBL/GenBank/DDBJ whole genome shotgun (WGS) entry which is preliminary data.</text>
</comment>
<dbReference type="EC" id="2.1.1.-" evidence="4"/>
<sequence length="513" mass="55462">MLRENKPRRSGGRRRAQSDAAKPVRTTDYVNLRHPFQPQTVFSDDEIANIHNTALRVIEELGIKVLLPEARNTFQKAGARVEDEMVYAGRDIVTAALQTAPASIRLRAANPKRALNYENGAMLFMAGAGCPNATDLNRGRRAGDLEAYVETLKLAQTYDVIHMLGPCVEPQDVPIQFRHYEMMRAQLTHCDKPMFVYSRGSEQVSDSFEMIRLALNLSMDDFTDGVWATTVINSNSPRMLDIPMAQGLIDFAAAGQMSIITPFCLAGAMAPITVAGALTLQHAEALTGITLAQLTRAGAPISYGGFSSNVDMKSGSPAFGTPEHIKMQIGAGQLARHIGLPWRSATGAASNAADMQAANETNMAIWGGAMANATLTVHAAGWLEGGLSFGYEKFINDVEALQTMAELCVKPVGSDAEIGFDALAEVDPGGHFFATQHTMDRYQSAFYAPLVSDLTNLGAWTEAGAKTSTQRATDIWTQNLAEFKDPEHGASAASNIEAFVETRRQQGGAFPQE</sequence>
<dbReference type="AlphaFoldDB" id="A0AAE2VWE0"/>
<accession>A0AAE2VWE0</accession>
<feature type="region of interest" description="Disordered" evidence="5">
    <location>
        <begin position="1"/>
        <end position="27"/>
    </location>
</feature>
<dbReference type="GO" id="GO:0032259">
    <property type="term" value="P:methylation"/>
    <property type="evidence" value="ECO:0007669"/>
    <property type="project" value="UniProtKB-KW"/>
</dbReference>
<dbReference type="Proteomes" id="UP000732193">
    <property type="component" value="Unassembled WGS sequence"/>
</dbReference>
<organism evidence="6 7">
    <name type="scientific">Sulfitobacter geojensis</name>
    <dbReference type="NCBI Taxonomy" id="1342299"/>
    <lineage>
        <taxon>Bacteria</taxon>
        <taxon>Pseudomonadati</taxon>
        <taxon>Pseudomonadota</taxon>
        <taxon>Alphaproteobacteria</taxon>
        <taxon>Rhodobacterales</taxon>
        <taxon>Roseobacteraceae</taxon>
        <taxon>Sulfitobacter</taxon>
    </lineage>
</organism>
<proteinExistence type="inferred from homology"/>
<evidence type="ECO:0000256" key="3">
    <source>
        <dbReference type="ARBA" id="ARBA00022679"/>
    </source>
</evidence>
<evidence type="ECO:0000256" key="1">
    <source>
        <dbReference type="ARBA" id="ARBA00007137"/>
    </source>
</evidence>
<protein>
    <recommendedName>
        <fullName evidence="4">Methyltransferase</fullName>
        <ecNumber evidence="4">2.1.1.-</ecNumber>
    </recommendedName>
</protein>
<reference evidence="6 7" key="1">
    <citation type="submission" date="2021-01" db="EMBL/GenBank/DDBJ databases">
        <title>Diatom-associated Roseobacters Show Island Model of Population Structure.</title>
        <authorList>
            <person name="Qu L."/>
            <person name="Feng X."/>
            <person name="Chen Y."/>
            <person name="Li L."/>
            <person name="Wang X."/>
            <person name="Hu Z."/>
            <person name="Wang H."/>
            <person name="Luo H."/>
        </authorList>
    </citation>
    <scope>NUCLEOTIDE SEQUENCE [LARGE SCALE GENOMIC DNA]</scope>
    <source>
        <strain evidence="6 7">TR60-84</strain>
    </source>
</reference>
<dbReference type="GO" id="GO:0015948">
    <property type="term" value="P:methanogenesis"/>
    <property type="evidence" value="ECO:0007669"/>
    <property type="project" value="UniProtKB-UniRule"/>
</dbReference>
<dbReference type="Pfam" id="PF06253">
    <property type="entry name" value="MTTB"/>
    <property type="match status" value="1"/>
</dbReference>
<dbReference type="InterPro" id="IPR010426">
    <property type="entry name" value="MTTB_MeTrfase"/>
</dbReference>
<evidence type="ECO:0000313" key="7">
    <source>
        <dbReference type="Proteomes" id="UP000732193"/>
    </source>
</evidence>
<keyword evidence="3 4" id="KW-0808">Transferase</keyword>
<dbReference type="Gene3D" id="3.20.20.480">
    <property type="entry name" value="Trimethylamine methyltransferase-like"/>
    <property type="match status" value="1"/>
</dbReference>
<dbReference type="PIRSF" id="PIRSF037567">
    <property type="entry name" value="MTTB_MeTrfase"/>
    <property type="match status" value="1"/>
</dbReference>
<evidence type="ECO:0000256" key="2">
    <source>
        <dbReference type="ARBA" id="ARBA00022603"/>
    </source>
</evidence>
<keyword evidence="7" id="KW-1185">Reference proteome</keyword>
<keyword evidence="2 6" id="KW-0489">Methyltransferase</keyword>
<dbReference type="GO" id="GO:0008168">
    <property type="term" value="F:methyltransferase activity"/>
    <property type="evidence" value="ECO:0007669"/>
    <property type="project" value="UniProtKB-KW"/>
</dbReference>